<keyword evidence="7 9" id="KW-0804">Transcription</keyword>
<evidence type="ECO:0000256" key="9">
    <source>
        <dbReference type="HAMAP-Rule" id="MF_00725"/>
    </source>
</evidence>
<comment type="caution">
    <text evidence="10">The sequence shown here is derived from an EMBL/GenBank/DDBJ whole genome shotgun (WGS) entry which is preliminary data.</text>
</comment>
<keyword evidence="10" id="KW-0282">Flagellum</keyword>
<keyword evidence="6 9" id="KW-0010">Activator</keyword>
<dbReference type="GO" id="GO:0044780">
    <property type="term" value="P:bacterial-type flagellum assembly"/>
    <property type="evidence" value="ECO:0007669"/>
    <property type="project" value="InterPro"/>
</dbReference>
<reference evidence="10 11" key="1">
    <citation type="submission" date="2018-03" db="EMBL/GenBank/DDBJ databases">
        <title>Comparative genomics illustrates the genes involved in a hyperalkaliphilic mechanisms of Serpentinomonas isolated from highly-alkaline calcium-rich serpentinized springs.</title>
        <authorList>
            <person name="Suzuki S."/>
            <person name="Ishii S."/>
            <person name="Walworth N."/>
            <person name="Bird L."/>
            <person name="Kuenen J.G."/>
            <person name="Nealson K.H."/>
        </authorList>
    </citation>
    <scope>NUCLEOTIDE SEQUENCE [LARGE SCALE GENOMIC DNA]</scope>
    <source>
        <strain evidence="10 11">P1</strain>
    </source>
</reference>
<dbReference type="GO" id="GO:1902208">
    <property type="term" value="P:regulation of bacterial-type flagellum assembly"/>
    <property type="evidence" value="ECO:0007669"/>
    <property type="project" value="UniProtKB-UniRule"/>
</dbReference>
<dbReference type="SUPFAM" id="SSF63592">
    <property type="entry name" value="Flagellar transcriptional activator FlhD"/>
    <property type="match status" value="1"/>
</dbReference>
<comment type="subcellular location">
    <subcellularLocation>
        <location evidence="9">Cytoplasm</location>
    </subcellularLocation>
</comment>
<comment type="similarity">
    <text evidence="9">Belongs to the FlhD family.</text>
</comment>
<gene>
    <name evidence="9" type="primary">flhD</name>
    <name evidence="10" type="ORF">C6P64_09815</name>
</gene>
<dbReference type="EMBL" id="PVLQ01000031">
    <property type="protein sequence ID" value="PRD65290.1"/>
    <property type="molecule type" value="Genomic_DNA"/>
</dbReference>
<keyword evidence="2 9" id="KW-1005">Bacterial flagellum biogenesis</keyword>
<organism evidence="10 11">
    <name type="scientific">Malikia granosa</name>
    <dbReference type="NCBI Taxonomy" id="263067"/>
    <lineage>
        <taxon>Bacteria</taxon>
        <taxon>Pseudomonadati</taxon>
        <taxon>Pseudomonadota</taxon>
        <taxon>Betaproteobacteria</taxon>
        <taxon>Burkholderiales</taxon>
        <taxon>Comamonadaceae</taxon>
        <taxon>Malikia</taxon>
    </lineage>
</organism>
<dbReference type="Gene3D" id="1.10.4000.10">
    <property type="entry name" value="Flagellar transcriptional activator FlhD"/>
    <property type="match status" value="1"/>
</dbReference>
<sequence>MDRSNLMDEVRDINLSYLMLAQRMVREDQAMAVYRLGISQEIAQLIDNLSTAQIIKLASSPMMLTRFRFDDGAILGMLTHDSKERQLAHAHSAILLAGQPVEEIL</sequence>
<dbReference type="InterPro" id="IPR036194">
    <property type="entry name" value="FlhD_sf"/>
</dbReference>
<dbReference type="Proteomes" id="UP000238589">
    <property type="component" value="Unassembled WGS sequence"/>
</dbReference>
<comment type="caution">
    <text evidence="9">Lacks conserved residue(s) required for the propagation of feature annotation.</text>
</comment>
<accession>A0A2S9K4A3</accession>
<dbReference type="OrthoDB" id="5298036at2"/>
<dbReference type="RefSeq" id="WP_105748387.1">
    <property type="nucleotide sequence ID" value="NZ_PVLQ01000031.1"/>
</dbReference>
<dbReference type="GO" id="GO:0045893">
    <property type="term" value="P:positive regulation of DNA-templated transcription"/>
    <property type="evidence" value="ECO:0007669"/>
    <property type="project" value="InterPro"/>
</dbReference>
<evidence type="ECO:0000256" key="4">
    <source>
        <dbReference type="ARBA" id="ARBA00023125"/>
    </source>
</evidence>
<name>A0A2S9K4A3_9BURK</name>
<keyword evidence="5" id="KW-1015">Disulfide bond</keyword>
<evidence type="ECO:0000256" key="1">
    <source>
        <dbReference type="ARBA" id="ARBA00022490"/>
    </source>
</evidence>
<dbReference type="NCBIfam" id="NF002783">
    <property type="entry name" value="PRK02909.1-1"/>
    <property type="match status" value="1"/>
</dbReference>
<keyword evidence="4 9" id="KW-0238">DNA-binding</keyword>
<dbReference type="InterPro" id="IPR023559">
    <property type="entry name" value="Flagellar_FlhD"/>
</dbReference>
<keyword evidence="1 9" id="KW-0963">Cytoplasm</keyword>
<dbReference type="GO" id="GO:0003677">
    <property type="term" value="F:DNA binding"/>
    <property type="evidence" value="ECO:0007669"/>
    <property type="project" value="UniProtKB-UniRule"/>
</dbReference>
<dbReference type="HAMAP" id="MF_00725">
    <property type="entry name" value="FlhD"/>
    <property type="match status" value="1"/>
</dbReference>
<evidence type="ECO:0000256" key="6">
    <source>
        <dbReference type="ARBA" id="ARBA00023159"/>
    </source>
</evidence>
<keyword evidence="3 9" id="KW-0805">Transcription regulation</keyword>
<comment type="domain">
    <text evidence="9">The C-terminal region contains a putative helix-turn-helix (HTH) motif, suggesting that this region may bind DNA.</text>
</comment>
<dbReference type="Pfam" id="PF05247">
    <property type="entry name" value="FlhD"/>
    <property type="match status" value="1"/>
</dbReference>
<dbReference type="AlphaFoldDB" id="A0A2S9K4A3"/>
<evidence type="ECO:0000256" key="2">
    <source>
        <dbReference type="ARBA" id="ARBA00022795"/>
    </source>
</evidence>
<evidence type="ECO:0000256" key="7">
    <source>
        <dbReference type="ARBA" id="ARBA00023163"/>
    </source>
</evidence>
<protein>
    <recommendedName>
        <fullName evidence="9">Flagellar transcriptional regulator FlhD</fullName>
    </recommendedName>
</protein>
<keyword evidence="10" id="KW-0969">Cilium</keyword>
<evidence type="ECO:0000313" key="11">
    <source>
        <dbReference type="Proteomes" id="UP000238589"/>
    </source>
</evidence>
<keyword evidence="11" id="KW-1185">Reference proteome</keyword>
<comment type="function">
    <text evidence="8 9">Functions in complex with FlhC as a master transcriptional regulator that regulates transcription of several flagellar and non-flagellar operons by binding to their promoter region. Activates expression of class 2 flagellar genes, including fliA, which is a flagellum-specific sigma factor that turns on the class 3 genes. Also regulates genes whose products function in a variety of physiological pathways.</text>
</comment>
<evidence type="ECO:0000313" key="10">
    <source>
        <dbReference type="EMBL" id="PRD65290.1"/>
    </source>
</evidence>
<comment type="subunit">
    <text evidence="9">Homodimer; disulfide-linked. Forms a heterohexamer composed of two FlhC and four FlhD subunits. Each FlhC binds a FlhD dimer, forming a heterotrimer, and a hexamer assembles by dimerization of two heterotrimers.</text>
</comment>
<evidence type="ECO:0000256" key="8">
    <source>
        <dbReference type="ARBA" id="ARBA00025431"/>
    </source>
</evidence>
<dbReference type="GO" id="GO:0005737">
    <property type="term" value="C:cytoplasm"/>
    <property type="evidence" value="ECO:0007669"/>
    <property type="project" value="UniProtKB-SubCell"/>
</dbReference>
<evidence type="ECO:0000256" key="3">
    <source>
        <dbReference type="ARBA" id="ARBA00023015"/>
    </source>
</evidence>
<evidence type="ECO:0000256" key="5">
    <source>
        <dbReference type="ARBA" id="ARBA00023157"/>
    </source>
</evidence>
<keyword evidence="10" id="KW-0966">Cell projection</keyword>
<proteinExistence type="inferred from homology"/>